<comment type="caution">
    <text evidence="2">The sequence shown here is derived from an EMBL/GenBank/DDBJ whole genome shotgun (WGS) entry which is preliminary data.</text>
</comment>
<feature type="compositionally biased region" description="Polar residues" evidence="1">
    <location>
        <begin position="462"/>
        <end position="477"/>
    </location>
</feature>
<dbReference type="EMBL" id="LDAU01000056">
    <property type="protein sequence ID" value="KRX08949.1"/>
    <property type="molecule type" value="Genomic_DNA"/>
</dbReference>
<proteinExistence type="predicted"/>
<evidence type="ECO:0000313" key="3">
    <source>
        <dbReference type="Proteomes" id="UP000054937"/>
    </source>
</evidence>
<dbReference type="Proteomes" id="UP000054937">
    <property type="component" value="Unassembled WGS sequence"/>
</dbReference>
<reference evidence="2 3" key="1">
    <citation type="journal article" date="2015" name="Sci. Rep.">
        <title>Genome of the facultative scuticociliatosis pathogen Pseudocohnilembus persalinus provides insight into its virulence through horizontal gene transfer.</title>
        <authorList>
            <person name="Xiong J."/>
            <person name="Wang G."/>
            <person name="Cheng J."/>
            <person name="Tian M."/>
            <person name="Pan X."/>
            <person name="Warren A."/>
            <person name="Jiang C."/>
            <person name="Yuan D."/>
            <person name="Miao W."/>
        </authorList>
    </citation>
    <scope>NUCLEOTIDE SEQUENCE [LARGE SCALE GENOMIC DNA]</scope>
    <source>
        <strain evidence="2">36N120E</strain>
    </source>
</reference>
<evidence type="ECO:0000313" key="2">
    <source>
        <dbReference type="EMBL" id="KRX08949.1"/>
    </source>
</evidence>
<evidence type="ECO:0000256" key="1">
    <source>
        <dbReference type="SAM" id="MobiDB-lite"/>
    </source>
</evidence>
<name>A0A0V0R3Y9_PSEPJ</name>
<keyword evidence="3" id="KW-1185">Reference proteome</keyword>
<sequence length="842" mass="99011">MKKQLLQNNQIQQQQHQNQPGDKQVLFIFEDQILRVPKNQIDNFGLIKDIEQEKESQNQNPYINGQLEVKMPAWVNQSLFSVVKEYIQTNNLDNFNENMSSQSLQRSLWIGDYLQNEQLQEQIIKFIIQKNLCKKNCLIFLNEAFKKLKACDTSIDIWYMLLNNSMNYTSKFLFEIYQESKQDFEKINLKIMEEVIERCLKQKHNEIKEQEVMQLIQIIQFSRQKKDMLDILKSQRNHIKNKKVNYNNHPSISWKLSNLKNISNKETNPFKFNDQYWKLVAKTEDDSIQQKKVLRIYLKLQQKNSKGEDYQLENQEQNNNDYSKIVSIYFQLKVNDPQLQQEHKEKGFQDDIIALAKSWPSSIQEQALNFICQITQKNNRGDLNLPLFKCISYENIKPDTLSLIINSQFMKQVDNYQISQFLEQKRKSKLAILPNVNSNQPEEDDNFTTSKKPINQFAQQLPQTNLLSNKFNSQSKQNPRDNEIKSSEKMNRTDSMQKFGGPNYQVKPNIQSGFQSNNNGIQNQSQNKQQINVNTNSTSRTIFMNNFTPNKQNALQSQQSKFLFTSIDNQINNQENSKQTQKNKNQSQLTMQTNQFNPGFNSTNNYSQSQCTTTQNLNNNLSNNNKLQNQSQQQQSQFQFQSVQKQFSMSKEQISQQLNSKSKFCFSGKIPIGNKENFKSQQQFSEQNQTQDKKNNLNELFNEFKNPNKNSSSQLNLIQRQESQEKNLQIKKQFSKSNLLSQDNNNINKNKLTQQQPESFSKNNNNDNNNKNICIQQNFPLSTEMLKQRENFKKSIISNIDIVGFVNQKEQWLMRELQGKTDEILSQIYAQPHMYLTIPNGY</sequence>
<dbReference type="AlphaFoldDB" id="A0A0V0R3Y9"/>
<feature type="region of interest" description="Disordered" evidence="1">
    <location>
        <begin position="593"/>
        <end position="634"/>
    </location>
</feature>
<accession>A0A0V0R3Y9</accession>
<organism evidence="2 3">
    <name type="scientific">Pseudocohnilembus persalinus</name>
    <name type="common">Ciliate</name>
    <dbReference type="NCBI Taxonomy" id="266149"/>
    <lineage>
        <taxon>Eukaryota</taxon>
        <taxon>Sar</taxon>
        <taxon>Alveolata</taxon>
        <taxon>Ciliophora</taxon>
        <taxon>Intramacronucleata</taxon>
        <taxon>Oligohymenophorea</taxon>
        <taxon>Scuticociliatia</taxon>
        <taxon>Philasterida</taxon>
        <taxon>Pseudocohnilembidae</taxon>
        <taxon>Pseudocohnilembus</taxon>
    </lineage>
</organism>
<feature type="compositionally biased region" description="Basic and acidic residues" evidence="1">
    <location>
        <begin position="478"/>
        <end position="492"/>
    </location>
</feature>
<feature type="region of interest" description="Disordered" evidence="1">
    <location>
        <begin position="462"/>
        <end position="530"/>
    </location>
</feature>
<feature type="compositionally biased region" description="Low complexity" evidence="1">
    <location>
        <begin position="607"/>
        <end position="634"/>
    </location>
</feature>
<feature type="compositionally biased region" description="Low complexity" evidence="1">
    <location>
        <begin position="511"/>
        <end position="530"/>
    </location>
</feature>
<gene>
    <name evidence="2" type="ORF">PPERSA_08152</name>
</gene>
<dbReference type="InParanoid" id="A0A0V0R3Y9"/>
<protein>
    <submittedName>
        <fullName evidence="2">Uncharacterized protein</fullName>
    </submittedName>
</protein>
<feature type="compositionally biased region" description="Polar residues" evidence="1">
    <location>
        <begin position="593"/>
        <end position="606"/>
    </location>
</feature>